<dbReference type="AlphaFoldDB" id="A0A9P0JV82"/>
<dbReference type="Proteomes" id="UP001152888">
    <property type="component" value="Unassembled WGS sequence"/>
</dbReference>
<protein>
    <submittedName>
        <fullName evidence="1">Uncharacterized protein</fullName>
    </submittedName>
</protein>
<gene>
    <name evidence="1" type="ORF">ACAOBT_LOCUS3841</name>
</gene>
<dbReference type="EMBL" id="CAKOFQ010006690">
    <property type="protein sequence ID" value="CAH1960865.1"/>
    <property type="molecule type" value="Genomic_DNA"/>
</dbReference>
<sequence length="70" mass="7890">MGDADPFSNAPGVGRSLDDAARYTALDARWRNSGWLRCRRFHKCGESSGRYTQGSSYEGVTLLYTELLWL</sequence>
<name>A0A9P0JV82_ACAOB</name>
<reference evidence="1" key="1">
    <citation type="submission" date="2022-03" db="EMBL/GenBank/DDBJ databases">
        <authorList>
            <person name="Sayadi A."/>
        </authorList>
    </citation>
    <scope>NUCLEOTIDE SEQUENCE</scope>
</reference>
<organism evidence="1 2">
    <name type="scientific">Acanthoscelides obtectus</name>
    <name type="common">Bean weevil</name>
    <name type="synonym">Bruchus obtectus</name>
    <dbReference type="NCBI Taxonomy" id="200917"/>
    <lineage>
        <taxon>Eukaryota</taxon>
        <taxon>Metazoa</taxon>
        <taxon>Ecdysozoa</taxon>
        <taxon>Arthropoda</taxon>
        <taxon>Hexapoda</taxon>
        <taxon>Insecta</taxon>
        <taxon>Pterygota</taxon>
        <taxon>Neoptera</taxon>
        <taxon>Endopterygota</taxon>
        <taxon>Coleoptera</taxon>
        <taxon>Polyphaga</taxon>
        <taxon>Cucujiformia</taxon>
        <taxon>Chrysomeloidea</taxon>
        <taxon>Chrysomelidae</taxon>
        <taxon>Bruchinae</taxon>
        <taxon>Bruchini</taxon>
        <taxon>Acanthoscelides</taxon>
    </lineage>
</organism>
<comment type="caution">
    <text evidence="1">The sequence shown here is derived from an EMBL/GenBank/DDBJ whole genome shotgun (WGS) entry which is preliminary data.</text>
</comment>
<keyword evidence="2" id="KW-1185">Reference proteome</keyword>
<accession>A0A9P0JV82</accession>
<evidence type="ECO:0000313" key="2">
    <source>
        <dbReference type="Proteomes" id="UP001152888"/>
    </source>
</evidence>
<proteinExistence type="predicted"/>
<evidence type="ECO:0000313" key="1">
    <source>
        <dbReference type="EMBL" id="CAH1960865.1"/>
    </source>
</evidence>